<evidence type="ECO:0000313" key="3">
    <source>
        <dbReference type="EMBL" id="PZF78565.1"/>
    </source>
</evidence>
<accession>A0A2W2ATD1</accession>
<evidence type="ECO:0000313" key="4">
    <source>
        <dbReference type="Proteomes" id="UP000248795"/>
    </source>
</evidence>
<dbReference type="InterPro" id="IPR036188">
    <property type="entry name" value="FAD/NAD-bd_sf"/>
</dbReference>
<dbReference type="Proteomes" id="UP000248795">
    <property type="component" value="Unassembled WGS sequence"/>
</dbReference>
<keyword evidence="1" id="KW-0560">Oxidoreductase</keyword>
<feature type="domain" description="FAD dependent oxidoreductase" evidence="2">
    <location>
        <begin position="6"/>
        <end position="337"/>
    </location>
</feature>
<dbReference type="AlphaFoldDB" id="A0A2W2ATD1"/>
<evidence type="ECO:0000256" key="1">
    <source>
        <dbReference type="ARBA" id="ARBA00023002"/>
    </source>
</evidence>
<dbReference type="SUPFAM" id="SSF51905">
    <property type="entry name" value="FAD/NAD(P)-binding domain"/>
    <property type="match status" value="1"/>
</dbReference>
<dbReference type="Pfam" id="PF01266">
    <property type="entry name" value="DAO"/>
    <property type="match status" value="1"/>
</dbReference>
<dbReference type="EMBL" id="QKVK01000001">
    <property type="protein sequence ID" value="PZF78565.1"/>
    <property type="molecule type" value="Genomic_DNA"/>
</dbReference>
<dbReference type="RefSeq" id="WP_111195893.1">
    <property type="nucleotide sequence ID" value="NZ_QKVK01000001.1"/>
</dbReference>
<evidence type="ECO:0000259" key="2">
    <source>
        <dbReference type="Pfam" id="PF01266"/>
    </source>
</evidence>
<dbReference type="Gene3D" id="3.50.50.60">
    <property type="entry name" value="FAD/NAD(P)-binding domain"/>
    <property type="match status" value="1"/>
</dbReference>
<dbReference type="GO" id="GO:0016491">
    <property type="term" value="F:oxidoreductase activity"/>
    <property type="evidence" value="ECO:0007669"/>
    <property type="project" value="UniProtKB-KW"/>
</dbReference>
<proteinExistence type="predicted"/>
<dbReference type="PANTHER" id="PTHR13847">
    <property type="entry name" value="SARCOSINE DEHYDROGENASE-RELATED"/>
    <property type="match status" value="1"/>
</dbReference>
<dbReference type="InterPro" id="IPR006076">
    <property type="entry name" value="FAD-dep_OxRdtase"/>
</dbReference>
<gene>
    <name evidence="3" type="ORF">DK847_01790</name>
</gene>
<dbReference type="GO" id="GO:0005737">
    <property type="term" value="C:cytoplasm"/>
    <property type="evidence" value="ECO:0007669"/>
    <property type="project" value="TreeGrafter"/>
</dbReference>
<keyword evidence="4" id="KW-1185">Reference proteome</keyword>
<name>A0A2W2ATD1_9HYPH</name>
<organism evidence="3 4">
    <name type="scientific">Aestuariivirga litoralis</name>
    <dbReference type="NCBI Taxonomy" id="2650924"/>
    <lineage>
        <taxon>Bacteria</taxon>
        <taxon>Pseudomonadati</taxon>
        <taxon>Pseudomonadota</taxon>
        <taxon>Alphaproteobacteria</taxon>
        <taxon>Hyphomicrobiales</taxon>
        <taxon>Aestuariivirgaceae</taxon>
        <taxon>Aestuariivirga</taxon>
    </lineage>
</organism>
<dbReference type="Gene3D" id="3.30.9.10">
    <property type="entry name" value="D-Amino Acid Oxidase, subunit A, domain 2"/>
    <property type="match status" value="1"/>
</dbReference>
<protein>
    <recommendedName>
        <fullName evidence="2">FAD dependent oxidoreductase domain-containing protein</fullName>
    </recommendedName>
</protein>
<dbReference type="PANTHER" id="PTHR13847:SF287">
    <property type="entry name" value="FAD-DEPENDENT OXIDOREDUCTASE DOMAIN-CONTAINING PROTEIN 1"/>
    <property type="match status" value="1"/>
</dbReference>
<reference evidence="4" key="1">
    <citation type="submission" date="2018-06" db="EMBL/GenBank/DDBJ databases">
        <title>Aestuariibacter litoralis strain KCTC 52945T.</title>
        <authorList>
            <person name="Li X."/>
            <person name="Salam N."/>
            <person name="Li J.-L."/>
            <person name="Chen Y.-M."/>
            <person name="Yang Z.-W."/>
            <person name="Zhang L.-Y."/>
            <person name="Han M.-X."/>
            <person name="Xiao M."/>
            <person name="Li W.-J."/>
        </authorList>
    </citation>
    <scope>NUCLEOTIDE SEQUENCE [LARGE SCALE GENOMIC DNA]</scope>
    <source>
        <strain evidence="4">KCTC 52945</strain>
    </source>
</reference>
<sequence length="363" mass="39597">MSKDFDVIVIGAGIAGASAAAHLAATHRVAICEMEDRPGYHTTGRSAAMYEPNYGSPPMLALTRAAGPEFWAGGFLAKRDTIFFAPPEQEAQFQRLMGLQKGMEEISVAEAKRRFPFLQDGYARWAVLDAHTADIDVDALHQHYLKLFRQNGGEMHCEHAVTALEKNGGWTVRTKSETLRARIIVDAAGAWGDVVAEMAGRKKIGLQPKRRSMAVVPGPEGEDFMRWPMVGDVGETWYCKPQSGKLLISPAEATPVDPHDAYADDMTLAEGIARFQEAVNYEVTRVERTWGGLRSFAPDGCPVVGYDNRNDGFFWLIGQGGYGIQSSPALSRLAAALVRGEAPPADIMDEGLVLAEISPERFA</sequence>
<comment type="caution">
    <text evidence="3">The sequence shown here is derived from an EMBL/GenBank/DDBJ whole genome shotgun (WGS) entry which is preliminary data.</text>
</comment>